<comment type="cofactor">
    <cofactor evidence="1 7">
        <name>heme</name>
        <dbReference type="ChEBI" id="CHEBI:30413"/>
    </cofactor>
</comment>
<evidence type="ECO:0000256" key="1">
    <source>
        <dbReference type="ARBA" id="ARBA00001971"/>
    </source>
</evidence>
<evidence type="ECO:0000313" key="11">
    <source>
        <dbReference type="Proteomes" id="UP001152747"/>
    </source>
</evidence>
<dbReference type="InterPro" id="IPR036396">
    <property type="entry name" value="Cyt_P450_sf"/>
</dbReference>
<evidence type="ECO:0000256" key="9">
    <source>
        <dbReference type="SAM" id="SignalP"/>
    </source>
</evidence>
<evidence type="ECO:0008006" key="12">
    <source>
        <dbReference type="Google" id="ProtNLM"/>
    </source>
</evidence>
<name>A0A9P1N4B1_9PELO</name>
<proteinExistence type="inferred from homology"/>
<dbReference type="CDD" id="cd20617">
    <property type="entry name" value="CYP1_2-like"/>
    <property type="match status" value="1"/>
</dbReference>
<comment type="similarity">
    <text evidence="2 8">Belongs to the cytochrome P450 family.</text>
</comment>
<reference evidence="10" key="1">
    <citation type="submission" date="2022-11" db="EMBL/GenBank/DDBJ databases">
        <authorList>
            <person name="Kikuchi T."/>
        </authorList>
    </citation>
    <scope>NUCLEOTIDE SEQUENCE</scope>
    <source>
        <strain evidence="10">PS1010</strain>
    </source>
</reference>
<dbReference type="PROSITE" id="PS00086">
    <property type="entry name" value="CYTOCHROME_P450"/>
    <property type="match status" value="1"/>
</dbReference>
<dbReference type="Pfam" id="PF00067">
    <property type="entry name" value="p450"/>
    <property type="match status" value="1"/>
</dbReference>
<dbReference type="PRINTS" id="PR00463">
    <property type="entry name" value="EP450I"/>
</dbReference>
<dbReference type="OrthoDB" id="1055148at2759"/>
<dbReference type="EMBL" id="CANHGI010000005">
    <property type="protein sequence ID" value="CAI5450790.1"/>
    <property type="molecule type" value="Genomic_DNA"/>
</dbReference>
<keyword evidence="6 8" id="KW-0503">Monooxygenase</keyword>
<dbReference type="InterPro" id="IPR001128">
    <property type="entry name" value="Cyt_P450"/>
</dbReference>
<keyword evidence="11" id="KW-1185">Reference proteome</keyword>
<evidence type="ECO:0000256" key="5">
    <source>
        <dbReference type="ARBA" id="ARBA00023004"/>
    </source>
</evidence>
<evidence type="ECO:0000313" key="10">
    <source>
        <dbReference type="EMBL" id="CAI5450790.1"/>
    </source>
</evidence>
<keyword evidence="4 8" id="KW-0560">Oxidoreductase</keyword>
<dbReference type="InterPro" id="IPR017972">
    <property type="entry name" value="Cyt_P450_CS"/>
</dbReference>
<keyword evidence="7 8" id="KW-0349">Heme</keyword>
<dbReference type="PRINTS" id="PR00385">
    <property type="entry name" value="P450"/>
</dbReference>
<keyword evidence="5 7" id="KW-0408">Iron</keyword>
<evidence type="ECO:0000256" key="4">
    <source>
        <dbReference type="ARBA" id="ARBA00023002"/>
    </source>
</evidence>
<protein>
    <recommendedName>
        <fullName evidence="12">CYtochrome P450 family</fullName>
    </recommendedName>
</protein>
<evidence type="ECO:0000256" key="3">
    <source>
        <dbReference type="ARBA" id="ARBA00022723"/>
    </source>
</evidence>
<dbReference type="PANTHER" id="PTHR24300:SF362">
    <property type="entry name" value="CYTOCHROME P450 FAMILY"/>
    <property type="match status" value="1"/>
</dbReference>
<feature type="binding site" description="axial binding residue" evidence="7">
    <location>
        <position position="451"/>
    </location>
    <ligand>
        <name>heme</name>
        <dbReference type="ChEBI" id="CHEBI:30413"/>
    </ligand>
    <ligandPart>
        <name>Fe</name>
        <dbReference type="ChEBI" id="CHEBI:18248"/>
    </ligandPart>
</feature>
<dbReference type="GO" id="GO:0006082">
    <property type="term" value="P:organic acid metabolic process"/>
    <property type="evidence" value="ECO:0007669"/>
    <property type="project" value="TreeGrafter"/>
</dbReference>
<evidence type="ECO:0000256" key="6">
    <source>
        <dbReference type="ARBA" id="ARBA00023033"/>
    </source>
</evidence>
<dbReference type="Gene3D" id="1.10.630.10">
    <property type="entry name" value="Cytochrome P450"/>
    <property type="match status" value="1"/>
</dbReference>
<evidence type="ECO:0000256" key="7">
    <source>
        <dbReference type="PIRSR" id="PIRSR602401-1"/>
    </source>
</evidence>
<dbReference type="GO" id="GO:0005506">
    <property type="term" value="F:iron ion binding"/>
    <property type="evidence" value="ECO:0007669"/>
    <property type="project" value="InterPro"/>
</dbReference>
<organism evidence="10 11">
    <name type="scientific">Caenorhabditis angaria</name>
    <dbReference type="NCBI Taxonomy" id="860376"/>
    <lineage>
        <taxon>Eukaryota</taxon>
        <taxon>Metazoa</taxon>
        <taxon>Ecdysozoa</taxon>
        <taxon>Nematoda</taxon>
        <taxon>Chromadorea</taxon>
        <taxon>Rhabditida</taxon>
        <taxon>Rhabditina</taxon>
        <taxon>Rhabditomorpha</taxon>
        <taxon>Rhabditoidea</taxon>
        <taxon>Rhabditidae</taxon>
        <taxon>Peloderinae</taxon>
        <taxon>Caenorhabditis</taxon>
    </lineage>
</organism>
<dbReference type="FunFam" id="1.10.630.10:FF:000036">
    <property type="entry name" value="CYtochrome P450 family"/>
    <property type="match status" value="1"/>
</dbReference>
<dbReference type="AlphaFoldDB" id="A0A9P1N4B1"/>
<dbReference type="InterPro" id="IPR050182">
    <property type="entry name" value="Cytochrome_P450_fam2"/>
</dbReference>
<dbReference type="Proteomes" id="UP001152747">
    <property type="component" value="Unassembled WGS sequence"/>
</dbReference>
<evidence type="ECO:0000256" key="8">
    <source>
        <dbReference type="RuleBase" id="RU000461"/>
    </source>
</evidence>
<dbReference type="GO" id="GO:0006805">
    <property type="term" value="P:xenobiotic metabolic process"/>
    <property type="evidence" value="ECO:0007669"/>
    <property type="project" value="TreeGrafter"/>
</dbReference>
<gene>
    <name evidence="10" type="ORF">CAMP_LOCUS13427</name>
</gene>
<dbReference type="PANTHER" id="PTHR24300">
    <property type="entry name" value="CYTOCHROME P450 508A4-RELATED"/>
    <property type="match status" value="1"/>
</dbReference>
<dbReference type="GO" id="GO:0005737">
    <property type="term" value="C:cytoplasm"/>
    <property type="evidence" value="ECO:0007669"/>
    <property type="project" value="TreeGrafter"/>
</dbReference>
<keyword evidence="9" id="KW-0732">Signal</keyword>
<dbReference type="GO" id="GO:0020037">
    <property type="term" value="F:heme binding"/>
    <property type="evidence" value="ECO:0007669"/>
    <property type="project" value="InterPro"/>
</dbReference>
<sequence length="505" mass="59224">MFFLLISSLFLLILFHELYWKRRNFPPGPIPLPLIGNLLSLRNPPPGYEAFIYWRKKYGDIYTFWVGTRPYLLISGLEALKETFVKDGEVYADKKPMSFQESFRGGSFGIVETNGDFWRTHRRFALHQFKDFGLGKDRMQERILIEIRDIFERCDQKILEGQAQDEKNKGIFLKDIFDQAIGNIINQMMFGYRFEKSRSSEFQKIRKFFDFQTGEFATFSMRVQFFLPWMGYILPGPTILERFEKYRIGFTEFFGKQIADHKLEIDLDDEDGENKDYVEAYLKEQKRREADGDFETFSNVQLSNMCLDLWFAALMTTSNTTNWGMAYVVNYLEEQKWVQEELDRVVAGDRLITTADRADLQRTQAFLNEIQRCANIVPLNLLHMTTRDTLINGYQIKKGTGVVAQISTVLLDEKAFPDPWKFNPSRFIDEESGKLKKIEEFIPFSIGKRQCPGEGLAKMELFLFFANFLNRYEVLPDENGPPCIVKSELGSMHTKDFNVKLRRRH</sequence>
<feature type="signal peptide" evidence="9">
    <location>
        <begin position="1"/>
        <end position="20"/>
    </location>
</feature>
<dbReference type="InterPro" id="IPR002401">
    <property type="entry name" value="Cyt_P450_E_grp-I"/>
</dbReference>
<accession>A0A9P1N4B1</accession>
<dbReference type="GO" id="GO:0016712">
    <property type="term" value="F:oxidoreductase activity, acting on paired donors, with incorporation or reduction of molecular oxygen, reduced flavin or flavoprotein as one donor, and incorporation of one atom of oxygen"/>
    <property type="evidence" value="ECO:0007669"/>
    <property type="project" value="TreeGrafter"/>
</dbReference>
<evidence type="ECO:0000256" key="2">
    <source>
        <dbReference type="ARBA" id="ARBA00010617"/>
    </source>
</evidence>
<dbReference type="SUPFAM" id="SSF48264">
    <property type="entry name" value="Cytochrome P450"/>
    <property type="match status" value="1"/>
</dbReference>
<feature type="chain" id="PRO_5040474736" description="CYtochrome P450 family" evidence="9">
    <location>
        <begin position="21"/>
        <end position="505"/>
    </location>
</feature>
<comment type="caution">
    <text evidence="10">The sequence shown here is derived from an EMBL/GenBank/DDBJ whole genome shotgun (WGS) entry which is preliminary data.</text>
</comment>
<keyword evidence="3 7" id="KW-0479">Metal-binding</keyword>